<dbReference type="AlphaFoldDB" id="D7BCT2"/>
<keyword evidence="2" id="KW-1185">Reference proteome</keyword>
<dbReference type="STRING" id="526227.Mesil_2821"/>
<accession>D7BCT2</accession>
<evidence type="ECO:0000313" key="2">
    <source>
        <dbReference type="Proteomes" id="UP000001916"/>
    </source>
</evidence>
<dbReference type="Gene3D" id="1.25.40.10">
    <property type="entry name" value="Tetratricopeptide repeat domain"/>
    <property type="match status" value="1"/>
</dbReference>
<proteinExistence type="predicted"/>
<reference evidence="1 2" key="1">
    <citation type="journal article" date="2010" name="Stand. Genomic Sci.">
        <title>Complete genome sequence of Meiothermus silvanus type strain (VI-R2).</title>
        <authorList>
            <person name="Sikorski J."/>
            <person name="Tindall B.J."/>
            <person name="Lowry S."/>
            <person name="Lucas S."/>
            <person name="Nolan M."/>
            <person name="Copeland A."/>
            <person name="Glavina Del Rio T."/>
            <person name="Tice H."/>
            <person name="Cheng J.F."/>
            <person name="Han C."/>
            <person name="Pitluck S."/>
            <person name="Liolios K."/>
            <person name="Ivanova N."/>
            <person name="Mavromatis K."/>
            <person name="Mikhailova N."/>
            <person name="Pati A."/>
            <person name="Goodwin L."/>
            <person name="Chen A."/>
            <person name="Palaniappan K."/>
            <person name="Land M."/>
            <person name="Hauser L."/>
            <person name="Chang Y.J."/>
            <person name="Jeffries C.D."/>
            <person name="Rohde M."/>
            <person name="Goker M."/>
            <person name="Woyke T."/>
            <person name="Bristow J."/>
            <person name="Eisen J.A."/>
            <person name="Markowitz V."/>
            <person name="Hugenholtz P."/>
            <person name="Kyrpides N.C."/>
            <person name="Klenk H.P."/>
            <person name="Lapidus A."/>
        </authorList>
    </citation>
    <scope>NUCLEOTIDE SEQUENCE [LARGE SCALE GENOMIC DNA]</scope>
    <source>
        <strain evidence="2">ATCC 700542 / DSM 9946 / VI-R2</strain>
    </source>
</reference>
<dbReference type="SUPFAM" id="SSF48452">
    <property type="entry name" value="TPR-like"/>
    <property type="match status" value="1"/>
</dbReference>
<dbReference type="KEGG" id="msv:Mesil_2821"/>
<dbReference type="EMBL" id="CP002042">
    <property type="protein sequence ID" value="ADH64665.1"/>
    <property type="molecule type" value="Genomic_DNA"/>
</dbReference>
<protein>
    <submittedName>
        <fullName evidence="1">Uncharacterized protein</fullName>
    </submittedName>
</protein>
<name>D7BCT2_ALLS1</name>
<dbReference type="InterPro" id="IPR019734">
    <property type="entry name" value="TPR_rpt"/>
</dbReference>
<organism evidence="1 2">
    <name type="scientific">Allomeiothermus silvanus (strain ATCC 700542 / DSM 9946 / NBRC 106475 / NCIMB 13440 / VI-R2)</name>
    <name type="common">Thermus silvanus</name>
    <dbReference type="NCBI Taxonomy" id="526227"/>
    <lineage>
        <taxon>Bacteria</taxon>
        <taxon>Thermotogati</taxon>
        <taxon>Deinococcota</taxon>
        <taxon>Deinococci</taxon>
        <taxon>Thermales</taxon>
        <taxon>Thermaceae</taxon>
        <taxon>Allomeiothermus</taxon>
    </lineage>
</organism>
<sequence length="676" mass="74808">MTFDSPQGCYHNPMGLLRLFVWMFALLGLALAQNPKGLVLPFAGPGGQTVAHALADGLRAAPPSLTALLIPDLPWRDSYDFAAGRIESLGGARLAREVSGADWLVVGEVGQDGWVTIYLSTPQESRRARFSRLELAQRWLELKLGLKPHPFPGLDYRLEETYQKMSQGDPSVIKGSALKGLYNSALETRQGKAPTPDLEALLPKPLLDFWSNLAQRHLPPAYQALSDFGSGQRPQALEAARKLADGLAYERLAALLIQRSAGQEDWRATARKLARIAPELPIAWEEVSFAAFDEDQPAEARDALLKALALLPRKPLYWTNLGWAYYLTGDKARSIQASSRALKLGESSPTPAYNLGLAKALYGDLLGARQAYDQALQLDDKQEFKAALEDLAKAKNPLLTYWQGYLSERTGEVAQAQAFYQRFAEANPQHPLAPAARRASRIHLETRISLEKLALQPEGPDARPFRAGEAVFPVVKLEGSPYLMRAPLVTRLLDENDRLLQENRKEITFRPMTAELIEKAPAVTLPKEGRYSLEVLYGDQKLSLSVIAGAPGLTRRLYAAGLQIRDLSDKPLLDEKEMLGPQGDRILLERTAFTLRQVAQFLRDKAKNDPQRRKELQELSKPLPQGPYAGQTVLELMGKAEEKVLRAFFEAATQNPELIGDNDVVNAFVNWLTGGG</sequence>
<dbReference type="Proteomes" id="UP000001916">
    <property type="component" value="Chromosome"/>
</dbReference>
<evidence type="ECO:0000313" key="1">
    <source>
        <dbReference type="EMBL" id="ADH64665.1"/>
    </source>
</evidence>
<dbReference type="eggNOG" id="COG0457">
    <property type="taxonomic scope" value="Bacteria"/>
</dbReference>
<gene>
    <name evidence="1" type="ordered locus">Mesil_2821</name>
</gene>
<dbReference type="SMART" id="SM00028">
    <property type="entry name" value="TPR"/>
    <property type="match status" value="3"/>
</dbReference>
<dbReference type="InterPro" id="IPR011990">
    <property type="entry name" value="TPR-like_helical_dom_sf"/>
</dbReference>
<dbReference type="HOGENOM" id="CLU_435407_0_0_0"/>